<keyword evidence="2" id="KW-0472">Membrane</keyword>
<keyword evidence="5" id="KW-1185">Reference proteome</keyword>
<dbReference type="PANTHER" id="PTHR33741">
    <property type="entry name" value="TRANSMEMBRANE PROTEIN DDB_G0269096-RELATED"/>
    <property type="match status" value="1"/>
</dbReference>
<feature type="transmembrane region" description="Helical" evidence="2">
    <location>
        <begin position="470"/>
        <end position="488"/>
    </location>
</feature>
<keyword evidence="2" id="KW-0812">Transmembrane</keyword>
<dbReference type="EMBL" id="AGNL01015416">
    <property type="protein sequence ID" value="EJK65849.1"/>
    <property type="molecule type" value="Genomic_DNA"/>
</dbReference>
<name>K0SLJ9_THAOC</name>
<protein>
    <recommendedName>
        <fullName evidence="3">HPP transmembrane region domain-containing protein</fullName>
    </recommendedName>
</protein>
<gene>
    <name evidence="4" type="ORF">THAOC_13251</name>
</gene>
<sequence>MNSTTTTPAAARPGLRGSLTSQRSMLSFRRTNIASSETREDSTPSVSSAEDEAPPAHTSTAATTPVVDVDMMSQTLALCDHIIGLYGLEMFNFEYSSGKLVSVGLGPDTKSDEGDVESQNSAPRLFIKRRTQESDDENDYYTKDAAESYDRLTNQTRDDYLAASPIEPGLSVAGLLWSEMSSSHGIGQGHGGQDSVVWRDVQEIADDPDQPYDERLQHLAKAGFTLAAGIPFDCNGYKGIVVIYGNPHGSRSKLNDPINVRFMVHVANLLGSVAAIRTPLDQQKEFRRLEAYNNWHRLKIKLLAVVWFGGATKKMPEGKKQTGLGKDDEKMDRRSSLQRLQDASARLRTDFKQTVSEVKDSVRSKATRWAKKCQGGNAGIPPSFTWTATMWSFAGILITHLVLSGINVMIGKLSDGDLSLILAPLGALTTLQYNLTAAPASQPRNAILGQIFAITVANCIAYIKQLPKWLKPVIAPAIVIPGMARLGITHPPAGAAAVVFAAGKPMRWDLMGVFLIGVCVAIFNAVVINNLSDKRQYPTSWPLLKKAKKIVLK</sequence>
<comment type="caution">
    <text evidence="4">The sequence shown here is derived from an EMBL/GenBank/DDBJ whole genome shotgun (WGS) entry which is preliminary data.</text>
</comment>
<dbReference type="Proteomes" id="UP000266841">
    <property type="component" value="Unassembled WGS sequence"/>
</dbReference>
<dbReference type="AlphaFoldDB" id="K0SLJ9"/>
<proteinExistence type="predicted"/>
<dbReference type="OMA" id="WHRLKIK"/>
<dbReference type="PANTHER" id="PTHR33741:SF5">
    <property type="entry name" value="TRANSMEMBRANE PROTEIN DDB_G0269096-RELATED"/>
    <property type="match status" value="1"/>
</dbReference>
<feature type="transmembrane region" description="Helical" evidence="2">
    <location>
        <begin position="508"/>
        <end position="528"/>
    </location>
</feature>
<dbReference type="eggNOG" id="ENOG502S7ZA">
    <property type="taxonomic scope" value="Eukaryota"/>
</dbReference>
<accession>K0SLJ9</accession>
<evidence type="ECO:0000259" key="3">
    <source>
        <dbReference type="Pfam" id="PF04982"/>
    </source>
</evidence>
<feature type="transmembrane region" description="Helical" evidence="2">
    <location>
        <begin position="417"/>
        <end position="435"/>
    </location>
</feature>
<feature type="compositionally biased region" description="Polar residues" evidence="1">
    <location>
        <begin position="18"/>
        <end position="36"/>
    </location>
</feature>
<evidence type="ECO:0000256" key="2">
    <source>
        <dbReference type="SAM" id="Phobius"/>
    </source>
</evidence>
<feature type="region of interest" description="Disordered" evidence="1">
    <location>
        <begin position="1"/>
        <end position="62"/>
    </location>
</feature>
<dbReference type="InterPro" id="IPR058581">
    <property type="entry name" value="TM_HPP"/>
</dbReference>
<evidence type="ECO:0000256" key="1">
    <source>
        <dbReference type="SAM" id="MobiDB-lite"/>
    </source>
</evidence>
<organism evidence="4 5">
    <name type="scientific">Thalassiosira oceanica</name>
    <name type="common">Marine diatom</name>
    <dbReference type="NCBI Taxonomy" id="159749"/>
    <lineage>
        <taxon>Eukaryota</taxon>
        <taxon>Sar</taxon>
        <taxon>Stramenopiles</taxon>
        <taxon>Ochrophyta</taxon>
        <taxon>Bacillariophyta</taxon>
        <taxon>Coscinodiscophyceae</taxon>
        <taxon>Thalassiosirophycidae</taxon>
        <taxon>Thalassiosirales</taxon>
        <taxon>Thalassiosiraceae</taxon>
        <taxon>Thalassiosira</taxon>
    </lineage>
</organism>
<dbReference type="Pfam" id="PF04982">
    <property type="entry name" value="TM_HPP"/>
    <property type="match status" value="1"/>
</dbReference>
<keyword evidence="2" id="KW-1133">Transmembrane helix</keyword>
<feature type="transmembrane region" description="Helical" evidence="2">
    <location>
        <begin position="390"/>
        <end position="410"/>
    </location>
</feature>
<evidence type="ECO:0000313" key="4">
    <source>
        <dbReference type="EMBL" id="EJK65849.1"/>
    </source>
</evidence>
<evidence type="ECO:0000313" key="5">
    <source>
        <dbReference type="Proteomes" id="UP000266841"/>
    </source>
</evidence>
<dbReference type="OrthoDB" id="48476at2759"/>
<feature type="transmembrane region" description="Helical" evidence="2">
    <location>
        <begin position="447"/>
        <end position="463"/>
    </location>
</feature>
<reference evidence="4 5" key="1">
    <citation type="journal article" date="2012" name="Genome Biol.">
        <title>Genome and low-iron response of an oceanic diatom adapted to chronic iron limitation.</title>
        <authorList>
            <person name="Lommer M."/>
            <person name="Specht M."/>
            <person name="Roy A.S."/>
            <person name="Kraemer L."/>
            <person name="Andreson R."/>
            <person name="Gutowska M.A."/>
            <person name="Wolf J."/>
            <person name="Bergner S.V."/>
            <person name="Schilhabel M.B."/>
            <person name="Klostermeier U.C."/>
            <person name="Beiko R.G."/>
            <person name="Rosenstiel P."/>
            <person name="Hippler M."/>
            <person name="Laroche J."/>
        </authorList>
    </citation>
    <scope>NUCLEOTIDE SEQUENCE [LARGE SCALE GENOMIC DNA]</scope>
    <source>
        <strain evidence="4 5">CCMP1005</strain>
    </source>
</reference>
<feature type="domain" description="HPP transmembrane region" evidence="3">
    <location>
        <begin position="382"/>
        <end position="538"/>
    </location>
</feature>
<dbReference type="InterPro" id="IPR007065">
    <property type="entry name" value="HPP"/>
</dbReference>